<organism evidence="2 3">
    <name type="scientific">Dictyocaulus viviparus</name>
    <name type="common">Bovine lungworm</name>
    <dbReference type="NCBI Taxonomy" id="29172"/>
    <lineage>
        <taxon>Eukaryota</taxon>
        <taxon>Metazoa</taxon>
        <taxon>Ecdysozoa</taxon>
        <taxon>Nematoda</taxon>
        <taxon>Chromadorea</taxon>
        <taxon>Rhabditida</taxon>
        <taxon>Rhabditina</taxon>
        <taxon>Rhabditomorpha</taxon>
        <taxon>Strongyloidea</taxon>
        <taxon>Metastrongylidae</taxon>
        <taxon>Dictyocaulus</taxon>
    </lineage>
</organism>
<dbReference type="STRING" id="29172.A0A0D8XJ43"/>
<protein>
    <submittedName>
        <fullName evidence="2">RhoGAP domain protein</fullName>
    </submittedName>
</protein>
<dbReference type="SMART" id="SM00324">
    <property type="entry name" value="RhoGAP"/>
    <property type="match status" value="1"/>
</dbReference>
<dbReference type="PANTHER" id="PTHR12783">
    <property type="entry name" value="RALA BINDING PROTEIN 1 RALBP1"/>
    <property type="match status" value="1"/>
</dbReference>
<evidence type="ECO:0000259" key="1">
    <source>
        <dbReference type="PROSITE" id="PS50238"/>
    </source>
</evidence>
<dbReference type="OrthoDB" id="10033734at2759"/>
<name>A0A0D8XJ43_DICVI</name>
<dbReference type="InterPro" id="IPR000198">
    <property type="entry name" value="RhoGAP_dom"/>
</dbReference>
<dbReference type="PROSITE" id="PS50238">
    <property type="entry name" value="RHOGAP"/>
    <property type="match status" value="1"/>
</dbReference>
<dbReference type="AlphaFoldDB" id="A0A0D8XJ43"/>
<dbReference type="GO" id="GO:0007264">
    <property type="term" value="P:small GTPase-mediated signal transduction"/>
    <property type="evidence" value="ECO:0007669"/>
    <property type="project" value="InterPro"/>
</dbReference>
<dbReference type="EMBL" id="KN716457">
    <property type="protein sequence ID" value="KJH44655.1"/>
    <property type="molecule type" value="Genomic_DNA"/>
</dbReference>
<keyword evidence="3" id="KW-1185">Reference proteome</keyword>
<dbReference type="InterPro" id="IPR039767">
    <property type="entry name" value="RALBP1"/>
</dbReference>
<dbReference type="InterPro" id="IPR008936">
    <property type="entry name" value="Rho_GTPase_activation_prot"/>
</dbReference>
<dbReference type="Proteomes" id="UP000053766">
    <property type="component" value="Unassembled WGS sequence"/>
</dbReference>
<dbReference type="GO" id="GO:0031267">
    <property type="term" value="F:small GTPase binding"/>
    <property type="evidence" value="ECO:0007669"/>
    <property type="project" value="InterPro"/>
</dbReference>
<dbReference type="Pfam" id="PF00620">
    <property type="entry name" value="RhoGAP"/>
    <property type="match status" value="1"/>
</dbReference>
<dbReference type="Gene3D" id="1.10.555.10">
    <property type="entry name" value="Rho GTPase activation protein"/>
    <property type="match status" value="1"/>
</dbReference>
<sequence>MIEDFKDRKRKGLRLWKCASIFQQSGQIFGVPIQTAIDMDPSMDGIPLPAFFRHAVNYVESHGIMQEGIYRLSCPKSRIDEIERNVNEGKPLCFSEGHEAAELIKSDVYVLARFLRQLPQPLLSGDFEMLVENCSCKWRNVCQCVVFPEMKKMLRRVSRPQFYLLGYMIMHIQNVINMPIHFKESINKMGIHALELLFQTIMNMSRHLICYLIVNGGGTLSKERKGDSLFGDLRIMP</sequence>
<dbReference type="SUPFAM" id="SSF48350">
    <property type="entry name" value="GTPase activation domain, GAP"/>
    <property type="match status" value="1"/>
</dbReference>
<evidence type="ECO:0000313" key="3">
    <source>
        <dbReference type="Proteomes" id="UP000053766"/>
    </source>
</evidence>
<reference evidence="2 3" key="1">
    <citation type="submission" date="2013-11" db="EMBL/GenBank/DDBJ databases">
        <title>Draft genome of the bovine lungworm Dictyocaulus viviparus.</title>
        <authorList>
            <person name="Mitreva M."/>
        </authorList>
    </citation>
    <scope>NUCLEOTIDE SEQUENCE [LARGE SCALE GENOMIC DNA]</scope>
    <source>
        <strain evidence="2 3">HannoverDv2000</strain>
    </source>
</reference>
<feature type="domain" description="Rho-GAP" evidence="1">
    <location>
        <begin position="31"/>
        <end position="237"/>
    </location>
</feature>
<accession>A0A0D8XJ43</accession>
<proteinExistence type="predicted"/>
<reference evidence="3" key="2">
    <citation type="journal article" date="2016" name="Sci. Rep.">
        <title>Dictyocaulus viviparus genome, variome and transcriptome elucidate lungworm biology and support future intervention.</title>
        <authorList>
            <person name="McNulty S.N."/>
            <person name="Strube C."/>
            <person name="Rosa B.A."/>
            <person name="Martin J.C."/>
            <person name="Tyagi R."/>
            <person name="Choi Y.J."/>
            <person name="Wang Q."/>
            <person name="Hallsworth Pepin K."/>
            <person name="Zhang X."/>
            <person name="Ozersky P."/>
            <person name="Wilson R.K."/>
            <person name="Sternberg P.W."/>
            <person name="Gasser R.B."/>
            <person name="Mitreva M."/>
        </authorList>
    </citation>
    <scope>NUCLEOTIDE SEQUENCE [LARGE SCALE GENOMIC DNA]</scope>
    <source>
        <strain evidence="3">HannoverDv2000</strain>
    </source>
</reference>
<gene>
    <name evidence="2" type="ORF">DICVIV_09302</name>
</gene>
<dbReference type="GO" id="GO:0005096">
    <property type="term" value="F:GTPase activator activity"/>
    <property type="evidence" value="ECO:0007669"/>
    <property type="project" value="InterPro"/>
</dbReference>
<dbReference type="PANTHER" id="PTHR12783:SF5">
    <property type="entry name" value="RALA-BINDING PROTEIN 1"/>
    <property type="match status" value="1"/>
</dbReference>
<evidence type="ECO:0000313" key="2">
    <source>
        <dbReference type="EMBL" id="KJH44655.1"/>
    </source>
</evidence>